<organism evidence="2 3">
    <name type="scientific">Striga asiatica</name>
    <name type="common">Asiatic witchweed</name>
    <name type="synonym">Buchnera asiatica</name>
    <dbReference type="NCBI Taxonomy" id="4170"/>
    <lineage>
        <taxon>Eukaryota</taxon>
        <taxon>Viridiplantae</taxon>
        <taxon>Streptophyta</taxon>
        <taxon>Embryophyta</taxon>
        <taxon>Tracheophyta</taxon>
        <taxon>Spermatophyta</taxon>
        <taxon>Magnoliopsida</taxon>
        <taxon>eudicotyledons</taxon>
        <taxon>Gunneridae</taxon>
        <taxon>Pentapetalae</taxon>
        <taxon>asterids</taxon>
        <taxon>lamiids</taxon>
        <taxon>Lamiales</taxon>
        <taxon>Orobanchaceae</taxon>
        <taxon>Buchnereae</taxon>
        <taxon>Striga</taxon>
    </lineage>
</organism>
<feature type="region of interest" description="Disordered" evidence="1">
    <location>
        <begin position="1"/>
        <end position="29"/>
    </location>
</feature>
<dbReference type="EMBL" id="BKCP01000447">
    <property type="protein sequence ID" value="GER25701.1"/>
    <property type="molecule type" value="Genomic_DNA"/>
</dbReference>
<sequence>MKESEMGSDTEMVNSSTGRPPDKPPDTPLLFKGTKPSFRDITLLSKPLPPPPQKRDLFKENLARINLIDNDRLKPVLELHPEYYASVAVHTRMDLCTDDAMKPPAELHGDWLVEQKRRRGKPNKNVGKGETSSPHPVAHKVSSKAKLNPQKQANTATSNHSKKRCLDVLKRSPKHLS</sequence>
<reference evidence="3" key="1">
    <citation type="journal article" date="2019" name="Curr. Biol.">
        <title>Genome Sequence of Striga asiatica Provides Insight into the Evolution of Plant Parasitism.</title>
        <authorList>
            <person name="Yoshida S."/>
            <person name="Kim S."/>
            <person name="Wafula E.K."/>
            <person name="Tanskanen J."/>
            <person name="Kim Y.M."/>
            <person name="Honaas L."/>
            <person name="Yang Z."/>
            <person name="Spallek T."/>
            <person name="Conn C.E."/>
            <person name="Ichihashi Y."/>
            <person name="Cheong K."/>
            <person name="Cui S."/>
            <person name="Der J.P."/>
            <person name="Gundlach H."/>
            <person name="Jiao Y."/>
            <person name="Hori C."/>
            <person name="Ishida J.K."/>
            <person name="Kasahara H."/>
            <person name="Kiba T."/>
            <person name="Kim M.S."/>
            <person name="Koo N."/>
            <person name="Laohavisit A."/>
            <person name="Lee Y.H."/>
            <person name="Lumba S."/>
            <person name="McCourt P."/>
            <person name="Mortimer J.C."/>
            <person name="Mutuku J.M."/>
            <person name="Nomura T."/>
            <person name="Sasaki-Sekimoto Y."/>
            <person name="Seto Y."/>
            <person name="Wang Y."/>
            <person name="Wakatake T."/>
            <person name="Sakakibara H."/>
            <person name="Demura T."/>
            <person name="Yamaguchi S."/>
            <person name="Yoneyama K."/>
            <person name="Manabe R.I."/>
            <person name="Nelson D.C."/>
            <person name="Schulman A.H."/>
            <person name="Timko M.P."/>
            <person name="dePamphilis C.W."/>
            <person name="Choi D."/>
            <person name="Shirasu K."/>
        </authorList>
    </citation>
    <scope>NUCLEOTIDE SEQUENCE [LARGE SCALE GENOMIC DNA]</scope>
    <source>
        <strain evidence="3">cv. UVA1</strain>
    </source>
</reference>
<feature type="compositionally biased region" description="Polar residues" evidence="1">
    <location>
        <begin position="149"/>
        <end position="159"/>
    </location>
</feature>
<keyword evidence="3" id="KW-1185">Reference proteome</keyword>
<name>A0A5A7NZL3_STRAF</name>
<evidence type="ECO:0000256" key="1">
    <source>
        <dbReference type="SAM" id="MobiDB-lite"/>
    </source>
</evidence>
<dbReference type="Proteomes" id="UP000325081">
    <property type="component" value="Unassembled WGS sequence"/>
</dbReference>
<dbReference type="GO" id="GO:0016853">
    <property type="term" value="F:isomerase activity"/>
    <property type="evidence" value="ECO:0007669"/>
    <property type="project" value="UniProtKB-KW"/>
</dbReference>
<protein>
    <submittedName>
        <fullName evidence="2">FKBP-like peptidyl-prolyl cis-trans isomerasefamily protein</fullName>
    </submittedName>
</protein>
<gene>
    <name evidence="2" type="ORF">STAS_01291</name>
</gene>
<evidence type="ECO:0000313" key="3">
    <source>
        <dbReference type="Proteomes" id="UP000325081"/>
    </source>
</evidence>
<feature type="region of interest" description="Disordered" evidence="1">
    <location>
        <begin position="108"/>
        <end position="177"/>
    </location>
</feature>
<proteinExistence type="predicted"/>
<evidence type="ECO:0000313" key="2">
    <source>
        <dbReference type="EMBL" id="GER25701.1"/>
    </source>
</evidence>
<dbReference type="AlphaFoldDB" id="A0A5A7NZL3"/>
<comment type="caution">
    <text evidence="2">The sequence shown here is derived from an EMBL/GenBank/DDBJ whole genome shotgun (WGS) entry which is preliminary data.</text>
</comment>
<accession>A0A5A7NZL3</accession>
<keyword evidence="2" id="KW-0413">Isomerase</keyword>